<dbReference type="InterPro" id="IPR043735">
    <property type="entry name" value="DUF5680"/>
</dbReference>
<keyword evidence="3" id="KW-1185">Reference proteome</keyword>
<dbReference type="Pfam" id="PF18931">
    <property type="entry name" value="DUF5680"/>
    <property type="match status" value="1"/>
</dbReference>
<comment type="caution">
    <text evidence="2">The sequence shown here is derived from an EMBL/GenBank/DDBJ whole genome shotgun (WGS) entry which is preliminary data.</text>
</comment>
<evidence type="ECO:0000313" key="3">
    <source>
        <dbReference type="Proteomes" id="UP000640335"/>
    </source>
</evidence>
<feature type="domain" description="DUF5680" evidence="1">
    <location>
        <begin position="47"/>
        <end position="90"/>
    </location>
</feature>
<sequence>MGDLINFIDFIVEAKRNTYASNAKKDKPLRPNSTDYSYKKYNYYYQDSFLGSKNFVGEERVWKDEKVYWGMNYRGELLVNEVPTGFSKFLIVQAFCDI</sequence>
<protein>
    <recommendedName>
        <fullName evidence="1">DUF5680 domain-containing protein</fullName>
    </recommendedName>
</protein>
<evidence type="ECO:0000259" key="1">
    <source>
        <dbReference type="Pfam" id="PF18931"/>
    </source>
</evidence>
<gene>
    <name evidence="2" type="ORF">H9660_06985</name>
</gene>
<name>A0ABR8Q3A6_9CLOT</name>
<dbReference type="RefSeq" id="WP_191749652.1">
    <property type="nucleotide sequence ID" value="NZ_JACSQZ010000018.1"/>
</dbReference>
<evidence type="ECO:0000313" key="2">
    <source>
        <dbReference type="EMBL" id="MBD7914888.1"/>
    </source>
</evidence>
<dbReference type="Proteomes" id="UP000640335">
    <property type="component" value="Unassembled WGS sequence"/>
</dbReference>
<accession>A0ABR8Q3A6</accession>
<proteinExistence type="predicted"/>
<dbReference type="EMBL" id="JACSQZ010000018">
    <property type="protein sequence ID" value="MBD7914888.1"/>
    <property type="molecule type" value="Genomic_DNA"/>
</dbReference>
<reference evidence="2 3" key="1">
    <citation type="submission" date="2020-08" db="EMBL/GenBank/DDBJ databases">
        <title>A Genomic Blueprint of the Chicken Gut Microbiome.</title>
        <authorList>
            <person name="Gilroy R."/>
            <person name="Ravi A."/>
            <person name="Getino M."/>
            <person name="Pursley I."/>
            <person name="Horton D.L."/>
            <person name="Alikhan N.-F."/>
            <person name="Baker D."/>
            <person name="Gharbi K."/>
            <person name="Hall N."/>
            <person name="Watson M."/>
            <person name="Adriaenssens E.M."/>
            <person name="Foster-Nyarko E."/>
            <person name="Jarju S."/>
            <person name="Secka A."/>
            <person name="Antonio M."/>
            <person name="Oren A."/>
            <person name="Chaudhuri R."/>
            <person name="La Ragione R.M."/>
            <person name="Hildebrand F."/>
            <person name="Pallen M.J."/>
        </authorList>
    </citation>
    <scope>NUCLEOTIDE SEQUENCE [LARGE SCALE GENOMIC DNA]</scope>
    <source>
        <strain evidence="2 3">Sa3CUN1</strain>
    </source>
</reference>
<organism evidence="2 3">
    <name type="scientific">Clostridium gallinarum</name>
    <dbReference type="NCBI Taxonomy" id="2762246"/>
    <lineage>
        <taxon>Bacteria</taxon>
        <taxon>Bacillati</taxon>
        <taxon>Bacillota</taxon>
        <taxon>Clostridia</taxon>
        <taxon>Eubacteriales</taxon>
        <taxon>Clostridiaceae</taxon>
        <taxon>Clostridium</taxon>
    </lineage>
</organism>